<name>B0C716_ACAM1</name>
<dbReference type="InterPro" id="IPR013655">
    <property type="entry name" value="PAS_fold_3"/>
</dbReference>
<dbReference type="CDD" id="cd00130">
    <property type="entry name" value="PAS"/>
    <property type="match status" value="1"/>
</dbReference>
<dbReference type="InterPro" id="IPR001610">
    <property type="entry name" value="PAC"/>
</dbReference>
<gene>
    <name evidence="10" type="ordered locus">AM1_3870</name>
</gene>
<dbReference type="SUPFAM" id="SSF55874">
    <property type="entry name" value="ATPase domain of HSP90 chaperone/DNA topoisomerase II/histidine kinase"/>
    <property type="match status" value="1"/>
</dbReference>
<dbReference type="PROSITE" id="PS50112">
    <property type="entry name" value="PAS"/>
    <property type="match status" value="1"/>
</dbReference>
<dbReference type="InterPro" id="IPR052162">
    <property type="entry name" value="Sensor_kinase/Photoreceptor"/>
</dbReference>
<accession>B0C716</accession>
<dbReference type="PANTHER" id="PTHR43304">
    <property type="entry name" value="PHYTOCHROME-LIKE PROTEIN CPH1"/>
    <property type="match status" value="1"/>
</dbReference>
<keyword evidence="6" id="KW-0902">Two-component regulatory system</keyword>
<dbReference type="InterPro" id="IPR035965">
    <property type="entry name" value="PAS-like_dom_sf"/>
</dbReference>
<keyword evidence="4" id="KW-0808">Transferase</keyword>
<dbReference type="FunFam" id="3.30.450.20:FF:000099">
    <property type="entry name" value="Sensory box sensor histidine kinase"/>
    <property type="match status" value="1"/>
</dbReference>
<dbReference type="SMART" id="SM00388">
    <property type="entry name" value="HisKA"/>
    <property type="match status" value="1"/>
</dbReference>
<dbReference type="Gene3D" id="3.30.450.20">
    <property type="entry name" value="PAS domain"/>
    <property type="match status" value="1"/>
</dbReference>
<keyword evidence="3" id="KW-0597">Phosphoprotein</keyword>
<evidence type="ECO:0000259" key="8">
    <source>
        <dbReference type="PROSITE" id="PS50112"/>
    </source>
</evidence>
<dbReference type="NCBIfam" id="TIGR00229">
    <property type="entry name" value="sensory_box"/>
    <property type="match status" value="1"/>
</dbReference>
<dbReference type="InterPro" id="IPR036890">
    <property type="entry name" value="HATPase_C_sf"/>
</dbReference>
<dbReference type="InterPro" id="IPR036097">
    <property type="entry name" value="HisK_dim/P_sf"/>
</dbReference>
<evidence type="ECO:0000256" key="4">
    <source>
        <dbReference type="ARBA" id="ARBA00022679"/>
    </source>
</evidence>
<keyword evidence="11" id="KW-1185">Reference proteome</keyword>
<dbReference type="CDD" id="cd00082">
    <property type="entry name" value="HisKA"/>
    <property type="match status" value="1"/>
</dbReference>
<dbReference type="InterPro" id="IPR000700">
    <property type="entry name" value="PAS-assoc_C"/>
</dbReference>
<dbReference type="EC" id="2.7.13.3" evidence="2"/>
<evidence type="ECO:0000313" key="11">
    <source>
        <dbReference type="Proteomes" id="UP000000268"/>
    </source>
</evidence>
<dbReference type="AlphaFoldDB" id="B0C716"/>
<dbReference type="SUPFAM" id="SSF55785">
    <property type="entry name" value="PYP-like sensor domain (PAS domain)"/>
    <property type="match status" value="1"/>
</dbReference>
<dbReference type="PANTHER" id="PTHR43304:SF1">
    <property type="entry name" value="PAC DOMAIN-CONTAINING PROTEIN"/>
    <property type="match status" value="1"/>
</dbReference>
<dbReference type="SMART" id="SM00091">
    <property type="entry name" value="PAS"/>
    <property type="match status" value="1"/>
</dbReference>
<dbReference type="Pfam" id="PF08447">
    <property type="entry name" value="PAS_3"/>
    <property type="match status" value="1"/>
</dbReference>
<evidence type="ECO:0000313" key="10">
    <source>
        <dbReference type="EMBL" id="ABW28855.1"/>
    </source>
</evidence>
<dbReference type="Gene3D" id="1.10.287.130">
    <property type="match status" value="1"/>
</dbReference>
<evidence type="ECO:0000256" key="6">
    <source>
        <dbReference type="ARBA" id="ARBA00023012"/>
    </source>
</evidence>
<dbReference type="HOGENOM" id="CLU_000445_114_71_3"/>
<proteinExistence type="predicted"/>
<dbReference type="InterPro" id="IPR005467">
    <property type="entry name" value="His_kinase_dom"/>
</dbReference>
<evidence type="ECO:0000256" key="2">
    <source>
        <dbReference type="ARBA" id="ARBA00012438"/>
    </source>
</evidence>
<comment type="catalytic activity">
    <reaction evidence="1">
        <text>ATP + protein L-histidine = ADP + protein N-phospho-L-histidine.</text>
        <dbReference type="EC" id="2.7.13.3"/>
    </reaction>
</comment>
<dbReference type="Gene3D" id="3.30.565.10">
    <property type="entry name" value="Histidine kinase-like ATPase, C-terminal domain"/>
    <property type="match status" value="1"/>
</dbReference>
<evidence type="ECO:0000256" key="1">
    <source>
        <dbReference type="ARBA" id="ARBA00000085"/>
    </source>
</evidence>
<organism evidence="10 11">
    <name type="scientific">Acaryochloris marina (strain MBIC 11017)</name>
    <dbReference type="NCBI Taxonomy" id="329726"/>
    <lineage>
        <taxon>Bacteria</taxon>
        <taxon>Bacillati</taxon>
        <taxon>Cyanobacteriota</taxon>
        <taxon>Cyanophyceae</taxon>
        <taxon>Acaryochloridales</taxon>
        <taxon>Acaryochloridaceae</taxon>
        <taxon>Acaryochloris</taxon>
    </lineage>
</organism>
<dbReference type="KEGG" id="amr:AM1_3870"/>
<dbReference type="GO" id="GO:0000155">
    <property type="term" value="F:phosphorelay sensor kinase activity"/>
    <property type="evidence" value="ECO:0007669"/>
    <property type="project" value="InterPro"/>
</dbReference>
<feature type="domain" description="PAS" evidence="8">
    <location>
        <begin position="23"/>
        <end position="93"/>
    </location>
</feature>
<dbReference type="InterPro" id="IPR003594">
    <property type="entry name" value="HATPase_dom"/>
</dbReference>
<dbReference type="EMBL" id="CP000828">
    <property type="protein sequence ID" value="ABW28855.1"/>
    <property type="molecule type" value="Genomic_DNA"/>
</dbReference>
<dbReference type="FunFam" id="3.30.565.10:FF:000006">
    <property type="entry name" value="Sensor histidine kinase WalK"/>
    <property type="match status" value="1"/>
</dbReference>
<keyword evidence="5 10" id="KW-0418">Kinase</keyword>
<reference evidence="10 11" key="1">
    <citation type="journal article" date="2008" name="Proc. Natl. Acad. Sci. U.S.A.">
        <title>Niche adaptation and genome expansion in the chlorophyll d-producing cyanobacterium Acaryochloris marina.</title>
        <authorList>
            <person name="Swingley W.D."/>
            <person name="Chen M."/>
            <person name="Cheung P.C."/>
            <person name="Conrad A.L."/>
            <person name="Dejesa L.C."/>
            <person name="Hao J."/>
            <person name="Honchak B.M."/>
            <person name="Karbach L.E."/>
            <person name="Kurdoglu A."/>
            <person name="Lahiri S."/>
            <person name="Mastrian S.D."/>
            <person name="Miyashita H."/>
            <person name="Page L."/>
            <person name="Ramakrishna P."/>
            <person name="Satoh S."/>
            <person name="Sattley W.M."/>
            <person name="Shimada Y."/>
            <person name="Taylor H.L."/>
            <person name="Tomo T."/>
            <person name="Tsuchiya T."/>
            <person name="Wang Z.T."/>
            <person name="Raymond J."/>
            <person name="Mimuro M."/>
            <person name="Blankenship R.E."/>
            <person name="Touchman J.W."/>
        </authorList>
    </citation>
    <scope>NUCLEOTIDE SEQUENCE [LARGE SCALE GENOMIC DNA]</scope>
    <source>
        <strain evidence="11">MBIC 11017</strain>
    </source>
</reference>
<dbReference type="Proteomes" id="UP000000268">
    <property type="component" value="Chromosome"/>
</dbReference>
<dbReference type="Pfam" id="PF00512">
    <property type="entry name" value="HisKA"/>
    <property type="match status" value="1"/>
</dbReference>
<feature type="domain" description="PAC" evidence="9">
    <location>
        <begin position="96"/>
        <end position="148"/>
    </location>
</feature>
<dbReference type="SMART" id="SM00387">
    <property type="entry name" value="HATPase_c"/>
    <property type="match status" value="1"/>
</dbReference>
<dbReference type="InterPro" id="IPR003661">
    <property type="entry name" value="HisK_dim/P_dom"/>
</dbReference>
<evidence type="ECO:0000259" key="7">
    <source>
        <dbReference type="PROSITE" id="PS50109"/>
    </source>
</evidence>
<evidence type="ECO:0000256" key="3">
    <source>
        <dbReference type="ARBA" id="ARBA00022553"/>
    </source>
</evidence>
<feature type="domain" description="Histidine kinase" evidence="7">
    <location>
        <begin position="166"/>
        <end position="379"/>
    </location>
</feature>
<dbReference type="InterPro" id="IPR004358">
    <property type="entry name" value="Sig_transdc_His_kin-like_C"/>
</dbReference>
<dbReference type="PROSITE" id="PS50109">
    <property type="entry name" value="HIS_KIN"/>
    <property type="match status" value="1"/>
</dbReference>
<protein>
    <recommendedName>
        <fullName evidence="2">histidine kinase</fullName>
        <ecNumber evidence="2">2.7.13.3</ecNumber>
    </recommendedName>
</protein>
<sequence>MLLLLAGGSVFIWKLQQSADRQQDRYFQMMANPSPAPMWVADADRMFSFFNQTWLTTTGRTMAAEIGYGWMSGIHPDDRQRWQKTYESSFNQQQEFAIEHRLRQRDGSYAWMLSLGKPRYTQDETFCGYVGTTMDITALKQADAQCQMVNTELLRSNQELEQMASVLSHDMREPLRKIQSFAELVQADYVDNIDEQGQRYFEYVIDGAERMQAMITDLLAYARLSSEDREVTLTNLGTVLEQVQQDLSLTIAESEAVIEVGDLPVMMINPTDMQRVFQNLLSNALKFRGEAVPHIQISASKLHKHWLITVEDNGIGISEDAVEDIFVMFKRLHNRTDYDGTGIGLAICKKIIDHYDGSIWAESKLGEGTTFHIKLPSHFQDHWTTDQPFVSVFDF</sequence>
<dbReference type="InterPro" id="IPR000014">
    <property type="entry name" value="PAS"/>
</dbReference>
<evidence type="ECO:0000259" key="9">
    <source>
        <dbReference type="PROSITE" id="PS50113"/>
    </source>
</evidence>
<dbReference type="Pfam" id="PF02518">
    <property type="entry name" value="HATPase_c"/>
    <property type="match status" value="1"/>
</dbReference>
<dbReference type="SUPFAM" id="SSF47384">
    <property type="entry name" value="Homodimeric domain of signal transducing histidine kinase"/>
    <property type="match status" value="1"/>
</dbReference>
<evidence type="ECO:0000256" key="5">
    <source>
        <dbReference type="ARBA" id="ARBA00022777"/>
    </source>
</evidence>
<dbReference type="PRINTS" id="PR00344">
    <property type="entry name" value="BCTRLSENSOR"/>
</dbReference>
<dbReference type="SMART" id="SM00086">
    <property type="entry name" value="PAC"/>
    <property type="match status" value="1"/>
</dbReference>
<dbReference type="PROSITE" id="PS50113">
    <property type="entry name" value="PAC"/>
    <property type="match status" value="1"/>
</dbReference>
<dbReference type="eggNOG" id="COG4251">
    <property type="taxonomic scope" value="Bacteria"/>
</dbReference>
<dbReference type="STRING" id="329726.AM1_3870"/>